<dbReference type="SUPFAM" id="SSF160104">
    <property type="entry name" value="Acetoacetate decarboxylase-like"/>
    <property type="match status" value="1"/>
</dbReference>
<gene>
    <name evidence="1" type="ORF">EGD98_04735</name>
</gene>
<dbReference type="PANTHER" id="PTHR39186:SF1">
    <property type="entry name" value="DUF2071 DOMAIN-CONTAINING PROTEIN"/>
    <property type="match status" value="1"/>
</dbReference>
<comment type="caution">
    <text evidence="1">The sequence shown here is derived from an EMBL/GenBank/DDBJ whole genome shotgun (WGS) entry which is preliminary data.</text>
</comment>
<protein>
    <submittedName>
        <fullName evidence="1">DUF2071 domain-containing protein</fullName>
    </submittedName>
</protein>
<dbReference type="EMBL" id="RKLQ01000001">
    <property type="protein sequence ID" value="MBX0302975.1"/>
    <property type="molecule type" value="Genomic_DNA"/>
</dbReference>
<accession>A0A8J7YBP9</accession>
<reference evidence="1" key="1">
    <citation type="submission" date="2021-06" db="EMBL/GenBank/DDBJ databases">
        <title>Halomicroarcula sp. F24A a new haloarchaeum isolated from saline soil.</title>
        <authorList>
            <person name="Duran-Viseras A."/>
            <person name="Sanchez-Porro C."/>
            <person name="Ventosa A."/>
        </authorList>
    </citation>
    <scope>NUCLEOTIDE SEQUENCE</scope>
    <source>
        <strain evidence="1">F24A</strain>
    </source>
</reference>
<dbReference type="PANTHER" id="PTHR39186">
    <property type="entry name" value="DUF2071 FAMILY PROTEIN"/>
    <property type="match status" value="1"/>
</dbReference>
<dbReference type="Pfam" id="PF09844">
    <property type="entry name" value="DUF2071"/>
    <property type="match status" value="1"/>
</dbReference>
<dbReference type="RefSeq" id="WP_220587200.1">
    <property type="nucleotide sequence ID" value="NZ_RKLQ01000001.1"/>
</dbReference>
<dbReference type="AlphaFoldDB" id="A0A8J7YBP9"/>
<dbReference type="InterPro" id="IPR018644">
    <property type="entry name" value="DUF2071"/>
</dbReference>
<sequence length="229" mass="24914">MSRKPLTVRVEDVCFSHWPVDPGALERAIPNWLSVERAADDAWITAIHHTVAGVSAFDIDLGNPAQSVTVRTYVTGPDGQRGLYFFAAFTTDPIASVAGPLLRLNYRDGEVTRRDADGEGRTERTLDVDGRRALTVRYTPGEEPASTAPPDSLPAFFVERFRVFGDGPLGTKFVGHVGHDPWELGPVEATVEGDLLSVLSLPEPVGDPLVHYSPGNELGVSPFKPLWLD</sequence>
<keyword evidence="2" id="KW-1185">Reference proteome</keyword>
<organism evidence="1 2">
    <name type="scientific">Haloarcula salinisoli</name>
    <dbReference type="NCBI Taxonomy" id="2487746"/>
    <lineage>
        <taxon>Archaea</taxon>
        <taxon>Methanobacteriati</taxon>
        <taxon>Methanobacteriota</taxon>
        <taxon>Stenosarchaea group</taxon>
        <taxon>Halobacteria</taxon>
        <taxon>Halobacteriales</taxon>
        <taxon>Haloarculaceae</taxon>
        <taxon>Haloarcula</taxon>
    </lineage>
</organism>
<dbReference type="InterPro" id="IPR023375">
    <property type="entry name" value="ADC_dom_sf"/>
</dbReference>
<evidence type="ECO:0000313" key="1">
    <source>
        <dbReference type="EMBL" id="MBX0302975.1"/>
    </source>
</evidence>
<evidence type="ECO:0000313" key="2">
    <source>
        <dbReference type="Proteomes" id="UP000783863"/>
    </source>
</evidence>
<dbReference type="Proteomes" id="UP000783863">
    <property type="component" value="Unassembled WGS sequence"/>
</dbReference>
<dbReference type="Gene3D" id="2.40.400.10">
    <property type="entry name" value="Acetoacetate decarboxylase-like"/>
    <property type="match status" value="1"/>
</dbReference>
<proteinExistence type="predicted"/>
<name>A0A8J7YBP9_9EURY</name>